<gene>
    <name evidence="5" type="ORF">SAMN04488554_2138</name>
</gene>
<dbReference type="SMART" id="SM00342">
    <property type="entry name" value="HTH_ARAC"/>
    <property type="match status" value="1"/>
</dbReference>
<name>A0A1H5K872_9MICO</name>
<dbReference type="PROSITE" id="PS00041">
    <property type="entry name" value="HTH_ARAC_FAMILY_1"/>
    <property type="match status" value="1"/>
</dbReference>
<proteinExistence type="predicted"/>
<keyword evidence="1" id="KW-0805">Transcription regulation</keyword>
<evidence type="ECO:0000259" key="4">
    <source>
        <dbReference type="PROSITE" id="PS01124"/>
    </source>
</evidence>
<dbReference type="GO" id="GO:0003700">
    <property type="term" value="F:DNA-binding transcription factor activity"/>
    <property type="evidence" value="ECO:0007669"/>
    <property type="project" value="InterPro"/>
</dbReference>
<dbReference type="PRINTS" id="PR00032">
    <property type="entry name" value="HTHARAC"/>
</dbReference>
<protein>
    <submittedName>
        <fullName evidence="5">AraC-type DNA-binding protein</fullName>
    </submittedName>
</protein>
<feature type="domain" description="HTH araC/xylS-type" evidence="4">
    <location>
        <begin position="210"/>
        <end position="308"/>
    </location>
</feature>
<evidence type="ECO:0000313" key="6">
    <source>
        <dbReference type="Proteomes" id="UP000199220"/>
    </source>
</evidence>
<evidence type="ECO:0000313" key="5">
    <source>
        <dbReference type="EMBL" id="SEE61022.1"/>
    </source>
</evidence>
<dbReference type="SUPFAM" id="SSF46689">
    <property type="entry name" value="Homeodomain-like"/>
    <property type="match status" value="2"/>
</dbReference>
<accession>A0A1H5K872</accession>
<dbReference type="PANTHER" id="PTHR46796:SF13">
    <property type="entry name" value="HTH-TYPE TRANSCRIPTIONAL ACTIVATOR RHAS"/>
    <property type="match status" value="1"/>
</dbReference>
<dbReference type="OrthoDB" id="241790at2"/>
<dbReference type="PROSITE" id="PS01124">
    <property type="entry name" value="HTH_ARAC_FAMILY_2"/>
    <property type="match status" value="1"/>
</dbReference>
<dbReference type="InterPro" id="IPR018062">
    <property type="entry name" value="HTH_AraC-typ_CS"/>
</dbReference>
<dbReference type="GO" id="GO:0043565">
    <property type="term" value="F:sequence-specific DNA binding"/>
    <property type="evidence" value="ECO:0007669"/>
    <property type="project" value="InterPro"/>
</dbReference>
<keyword evidence="3" id="KW-0804">Transcription</keyword>
<keyword evidence="2 5" id="KW-0238">DNA-binding</keyword>
<dbReference type="InterPro" id="IPR032783">
    <property type="entry name" value="AraC_lig"/>
</dbReference>
<evidence type="ECO:0000256" key="1">
    <source>
        <dbReference type="ARBA" id="ARBA00023015"/>
    </source>
</evidence>
<dbReference type="AlphaFoldDB" id="A0A1H5K872"/>
<dbReference type="EMBL" id="FNTX01000002">
    <property type="protein sequence ID" value="SEE61022.1"/>
    <property type="molecule type" value="Genomic_DNA"/>
</dbReference>
<dbReference type="PANTHER" id="PTHR46796">
    <property type="entry name" value="HTH-TYPE TRANSCRIPTIONAL ACTIVATOR RHAS-RELATED"/>
    <property type="match status" value="1"/>
</dbReference>
<evidence type="ECO:0000256" key="3">
    <source>
        <dbReference type="ARBA" id="ARBA00023163"/>
    </source>
</evidence>
<dbReference type="RefSeq" id="WP_089773144.1">
    <property type="nucleotide sequence ID" value="NZ_FNTX01000002.1"/>
</dbReference>
<organism evidence="5 6">
    <name type="scientific">Ruania alba</name>
    <dbReference type="NCBI Taxonomy" id="648782"/>
    <lineage>
        <taxon>Bacteria</taxon>
        <taxon>Bacillati</taxon>
        <taxon>Actinomycetota</taxon>
        <taxon>Actinomycetes</taxon>
        <taxon>Micrococcales</taxon>
        <taxon>Ruaniaceae</taxon>
        <taxon>Ruania</taxon>
    </lineage>
</organism>
<keyword evidence="6" id="KW-1185">Reference proteome</keyword>
<dbReference type="InterPro" id="IPR018060">
    <property type="entry name" value="HTH_AraC"/>
</dbReference>
<reference evidence="6" key="1">
    <citation type="submission" date="2016-10" db="EMBL/GenBank/DDBJ databases">
        <authorList>
            <person name="Varghese N."/>
            <person name="Submissions S."/>
        </authorList>
    </citation>
    <scope>NUCLEOTIDE SEQUENCE [LARGE SCALE GENOMIC DNA]</scope>
    <source>
        <strain evidence="6">DSM 21368</strain>
    </source>
</reference>
<dbReference type="InterPro" id="IPR050204">
    <property type="entry name" value="AraC_XylS_family_regulators"/>
</dbReference>
<dbReference type="Pfam" id="PF12852">
    <property type="entry name" value="Cupin_6"/>
    <property type="match status" value="1"/>
</dbReference>
<dbReference type="Proteomes" id="UP000199220">
    <property type="component" value="Unassembled WGS sequence"/>
</dbReference>
<sequence length="314" mass="33964">MDALSALLDGPRARGAFVLRCLLDAPWSIRVGDEAPLALVAMARGRAWVTFDGEDPLELVPGDVLLVKGPDHYTVSDSPGRDPVVFVDTDEVCRDAAGASLAEEMLLGARTWGNSVTGETAFVIACYDLRGQVTPRLLDALPRTVRVPVGSGSALMDVLHTEVNQEALGQQVVLDRIVDLVLVQTLRTWFADPTVDAPRWWQASADPVVGPAIRALQTNPARPWTIDALARSVGVSRATLARRFTDLVGEPPMTYLTGWRLTLAADLLRGSDETLAAVARRVGYGTAFSFSSAFKRRYGVSPQTFRRSDVLVPA</sequence>
<evidence type="ECO:0000256" key="2">
    <source>
        <dbReference type="ARBA" id="ARBA00023125"/>
    </source>
</evidence>
<dbReference type="InterPro" id="IPR009057">
    <property type="entry name" value="Homeodomain-like_sf"/>
</dbReference>
<dbReference type="STRING" id="648782.SAMN04488554_2138"/>
<dbReference type="InterPro" id="IPR020449">
    <property type="entry name" value="Tscrpt_reg_AraC-type_HTH"/>
</dbReference>
<dbReference type="Pfam" id="PF12833">
    <property type="entry name" value="HTH_18"/>
    <property type="match status" value="1"/>
</dbReference>
<dbReference type="Gene3D" id="1.10.10.60">
    <property type="entry name" value="Homeodomain-like"/>
    <property type="match status" value="2"/>
</dbReference>